<proteinExistence type="predicted"/>
<name>A0DMK8_PARTE</name>
<gene>
    <name evidence="2" type="ORF">GSPATT00018493001</name>
</gene>
<dbReference type="AlphaFoldDB" id="A0DMK8"/>
<reference evidence="2 3" key="1">
    <citation type="journal article" date="2006" name="Nature">
        <title>Global trends of whole-genome duplications revealed by the ciliate Paramecium tetraurelia.</title>
        <authorList>
            <consortium name="Genoscope"/>
            <person name="Aury J.-M."/>
            <person name="Jaillon O."/>
            <person name="Duret L."/>
            <person name="Noel B."/>
            <person name="Jubin C."/>
            <person name="Porcel B.M."/>
            <person name="Segurens B."/>
            <person name="Daubin V."/>
            <person name="Anthouard V."/>
            <person name="Aiach N."/>
            <person name="Arnaiz O."/>
            <person name="Billaut A."/>
            <person name="Beisson J."/>
            <person name="Blanc I."/>
            <person name="Bouhouche K."/>
            <person name="Camara F."/>
            <person name="Duharcourt S."/>
            <person name="Guigo R."/>
            <person name="Gogendeau D."/>
            <person name="Katinka M."/>
            <person name="Keller A.-M."/>
            <person name="Kissmehl R."/>
            <person name="Klotz C."/>
            <person name="Koll F."/>
            <person name="Le Moue A."/>
            <person name="Lepere C."/>
            <person name="Malinsky S."/>
            <person name="Nowacki M."/>
            <person name="Nowak J.K."/>
            <person name="Plattner H."/>
            <person name="Poulain J."/>
            <person name="Ruiz F."/>
            <person name="Serrano V."/>
            <person name="Zagulski M."/>
            <person name="Dessen P."/>
            <person name="Betermier M."/>
            <person name="Weissenbach J."/>
            <person name="Scarpelli C."/>
            <person name="Schachter V."/>
            <person name="Sperling L."/>
            <person name="Meyer E."/>
            <person name="Cohen J."/>
            <person name="Wincker P."/>
        </authorList>
    </citation>
    <scope>NUCLEOTIDE SEQUENCE [LARGE SCALE GENOMIC DNA]</scope>
    <source>
        <strain evidence="2 3">Stock d4-2</strain>
    </source>
</reference>
<dbReference type="OrthoDB" id="287603at2759"/>
<feature type="transmembrane region" description="Helical" evidence="1">
    <location>
        <begin position="26"/>
        <end position="46"/>
    </location>
</feature>
<dbReference type="Gene3D" id="3.30.450.20">
    <property type="entry name" value="PAS domain"/>
    <property type="match status" value="1"/>
</dbReference>
<dbReference type="KEGG" id="ptm:GSPATT00018493001"/>
<dbReference type="RefSeq" id="XP_001451672.1">
    <property type="nucleotide sequence ID" value="XM_001451635.1"/>
</dbReference>
<protein>
    <recommendedName>
        <fullName evidence="4">Transmembrane protein</fullName>
    </recommendedName>
</protein>
<dbReference type="Proteomes" id="UP000000600">
    <property type="component" value="Unassembled WGS sequence"/>
</dbReference>
<evidence type="ECO:0008006" key="4">
    <source>
        <dbReference type="Google" id="ProtNLM"/>
    </source>
</evidence>
<evidence type="ECO:0000256" key="1">
    <source>
        <dbReference type="SAM" id="Phobius"/>
    </source>
</evidence>
<dbReference type="HOGENOM" id="CLU_476076_0_0_1"/>
<dbReference type="GeneID" id="5037457"/>
<sequence length="550" mass="65865">MFSLNQIRTPRFLYCLRNYRVKNQILVIQLLIFTVIIAFLTIALVINRVIIESVIEKVSFQLLQNINQKALFKQSAYLEYQTFLTFNFGFSLLNKINNQNLYLLKQQHILLSNTPFSCVDYNVRQNQPFEYYLPEFCYYYANQVDFALIPKTEIDQHLIILIQMLNQQFLLISYRELEPTIYLTQQGEGQFFAIIPQKMRYPKYRPKERQWYKDHIANLNSSNQPEVVSEIYRNYETQEFEFTLTVSLTDAQLQFDGVIALDSNFQVIKPKINYDQLNIYLVDLAGRILISNVYPSVNFVQEMKFFNDTSITGFDNQDWIEVLKQILYQNGESNCQFAYKNFCRHNKLFGQDLFIRGFGIHNRFYQIVQAYFNVYLRFVDYKFMQENDNDTQELKSELLSQATAQLIYYVIYNISGILLCWIVMHFFLKPYYELTRLFQQTTQTKFNQKYEIALKKVKIFKQNNLIQTGLDNLCNKLSEIRSRKSRECHYMENYKYPKNLAKHAYKFRFYIKLFPKKSQIQQLTRSIKLIYDEILKILAGNTDEFYSKLI</sequence>
<evidence type="ECO:0000313" key="3">
    <source>
        <dbReference type="Proteomes" id="UP000000600"/>
    </source>
</evidence>
<dbReference type="InParanoid" id="A0DMK8"/>
<keyword evidence="1" id="KW-1133">Transmembrane helix</keyword>
<keyword evidence="3" id="KW-1185">Reference proteome</keyword>
<keyword evidence="1" id="KW-0472">Membrane</keyword>
<organism evidence="2 3">
    <name type="scientific">Paramecium tetraurelia</name>
    <dbReference type="NCBI Taxonomy" id="5888"/>
    <lineage>
        <taxon>Eukaryota</taxon>
        <taxon>Sar</taxon>
        <taxon>Alveolata</taxon>
        <taxon>Ciliophora</taxon>
        <taxon>Intramacronucleata</taxon>
        <taxon>Oligohymenophorea</taxon>
        <taxon>Peniculida</taxon>
        <taxon>Parameciidae</taxon>
        <taxon>Paramecium</taxon>
    </lineage>
</organism>
<accession>A0DMK8</accession>
<feature type="transmembrane region" description="Helical" evidence="1">
    <location>
        <begin position="406"/>
        <end position="428"/>
    </location>
</feature>
<keyword evidence="1" id="KW-0812">Transmembrane</keyword>
<evidence type="ECO:0000313" key="2">
    <source>
        <dbReference type="EMBL" id="CAK84275.1"/>
    </source>
</evidence>
<dbReference type="EMBL" id="CT868496">
    <property type="protein sequence ID" value="CAK84275.1"/>
    <property type="molecule type" value="Genomic_DNA"/>
</dbReference>
<dbReference type="OMA" id="RKSRECH"/>